<keyword evidence="4" id="KW-0677">Repeat</keyword>
<evidence type="ECO:0000256" key="2">
    <source>
        <dbReference type="ARBA" id="ARBA00012483"/>
    </source>
</evidence>
<evidence type="ECO:0000256" key="5">
    <source>
        <dbReference type="ARBA" id="ARBA00023026"/>
    </source>
</evidence>
<name>A0ABT2Y0C8_9PSED</name>
<keyword evidence="6" id="KW-0832">Ubl conjugation</keyword>
<feature type="region of interest" description="Disordered" evidence="7">
    <location>
        <begin position="37"/>
        <end position="56"/>
    </location>
</feature>
<feature type="region of interest" description="Disordered" evidence="7">
    <location>
        <begin position="1"/>
        <end position="29"/>
    </location>
</feature>
<feature type="active site" description="Glycyl thioester intermediate" evidence="6">
    <location>
        <position position="1323"/>
    </location>
</feature>
<evidence type="ECO:0000259" key="8">
    <source>
        <dbReference type="PROSITE" id="PS52053"/>
    </source>
</evidence>
<dbReference type="EC" id="2.3.2.27" evidence="2"/>
<organism evidence="9 10">
    <name type="scientific">Pseudomonas mercuritolerans</name>
    <dbReference type="NCBI Taxonomy" id="2951809"/>
    <lineage>
        <taxon>Bacteria</taxon>
        <taxon>Pseudomonadati</taxon>
        <taxon>Pseudomonadota</taxon>
        <taxon>Gammaproteobacteria</taxon>
        <taxon>Pseudomonadales</taxon>
        <taxon>Pseudomonadaceae</taxon>
        <taxon>Pseudomonas</taxon>
    </lineage>
</organism>
<dbReference type="PROSITE" id="PS52053">
    <property type="entry name" value="NEL"/>
    <property type="match status" value="1"/>
</dbReference>
<evidence type="ECO:0000313" key="9">
    <source>
        <dbReference type="EMBL" id="MCV2223646.1"/>
    </source>
</evidence>
<dbReference type="SMART" id="SM00369">
    <property type="entry name" value="LRR_TYP"/>
    <property type="match status" value="8"/>
</dbReference>
<proteinExistence type="inferred from homology"/>
<dbReference type="PANTHER" id="PTHR48051">
    <property type="match status" value="1"/>
</dbReference>
<dbReference type="InterPro" id="IPR050216">
    <property type="entry name" value="LRR_domain-containing"/>
</dbReference>
<comment type="PTM">
    <text evidence="6">Ubiquitinated in the presence of host E1 ubiquitin-activating enzyme, E2 ubiquitin-conjugating enzyme and ubiquitin.</text>
</comment>
<dbReference type="PANTHER" id="PTHR48051:SF1">
    <property type="entry name" value="RAS SUPPRESSOR PROTEIN 1"/>
    <property type="match status" value="1"/>
</dbReference>
<keyword evidence="5" id="KW-0843">Virulence</keyword>
<comment type="caution">
    <text evidence="9">The sequence shown here is derived from an EMBL/GenBank/DDBJ whole genome shotgun (WGS) entry which is preliminary data.</text>
</comment>
<keyword evidence="6" id="KW-1035">Host cytoplasm</keyword>
<comment type="similarity">
    <text evidence="6">Belongs to the LRR-containing bacterial E3 ligase family.</text>
</comment>
<comment type="catalytic activity">
    <reaction evidence="1">
        <text>S-ubiquitinyl-[E2 ubiquitin-conjugating enzyme]-L-cysteine + [acceptor protein]-L-lysine = [E2 ubiquitin-conjugating enzyme]-L-cysteine + N(6)-ubiquitinyl-[acceptor protein]-L-lysine.</text>
        <dbReference type="EC" id="2.3.2.27"/>
    </reaction>
</comment>
<dbReference type="EMBL" id="JAMSHA010000006">
    <property type="protein sequence ID" value="MCV2223646.1"/>
    <property type="molecule type" value="Genomic_DNA"/>
</dbReference>
<dbReference type="Gene3D" id="1.20.58.360">
    <property type="entry name" value="Shigella T3SS effector IpaH defines"/>
    <property type="match status" value="1"/>
</dbReference>
<evidence type="ECO:0000313" key="10">
    <source>
        <dbReference type="Proteomes" id="UP001063475"/>
    </source>
</evidence>
<dbReference type="Pfam" id="PF14496">
    <property type="entry name" value="NEL"/>
    <property type="match status" value="1"/>
</dbReference>
<dbReference type="Proteomes" id="UP001063475">
    <property type="component" value="Unassembled WGS sequence"/>
</dbReference>
<keyword evidence="10" id="KW-1185">Reference proteome</keyword>
<dbReference type="PROSITE" id="PS51450">
    <property type="entry name" value="LRR"/>
    <property type="match status" value="3"/>
</dbReference>
<dbReference type="InterPro" id="IPR029487">
    <property type="entry name" value="NEL_dom"/>
</dbReference>
<keyword evidence="3" id="KW-0433">Leucine-rich repeat</keyword>
<evidence type="ECO:0000256" key="1">
    <source>
        <dbReference type="ARBA" id="ARBA00000900"/>
    </source>
</evidence>
<gene>
    <name evidence="9" type="ORF">ND528_18910</name>
</gene>
<evidence type="ECO:0000256" key="3">
    <source>
        <dbReference type="ARBA" id="ARBA00022614"/>
    </source>
</evidence>
<dbReference type="InterPro" id="IPR003591">
    <property type="entry name" value="Leu-rich_rpt_typical-subtyp"/>
</dbReference>
<protein>
    <recommendedName>
        <fullName evidence="2">RING-type E3 ubiquitin transferase</fullName>
        <ecNumber evidence="2">2.3.2.27</ecNumber>
    </recommendedName>
</protein>
<keyword evidence="6" id="KW-0808">Transferase</keyword>
<keyword evidence="6" id="KW-0964">Secreted</keyword>
<dbReference type="RefSeq" id="WP_263470909.1">
    <property type="nucleotide sequence ID" value="NZ_JAMSHA010000006.1"/>
</dbReference>
<dbReference type="InterPro" id="IPR001611">
    <property type="entry name" value="Leu-rich_rpt"/>
</dbReference>
<accession>A0ABT2Y0C8</accession>
<sequence>MPIKIATKGNTTVDVHLRPDTPVDPPALRPDITLRPGLEAETLITPPRPGSTTGSADADAIGLAPTVTVHPTRSGQDSVDLGDRSLEHYRLSLTPSLPAANTEGLRLFKGRQYVELADGGLVQVGKESQSGLWRATLASELTPTGPAMLRNPDDGLWHAFEHSQPTTFALSATRLEDFRTALDFSSAIGDSDGLHRFEGKLYAVIDNHAYQVLQDLDASTPWSQVMRIVRAEDPVAVDADNHYVASRPGRSQAIVLDPSEGWVGVSTGGAGGMRRAERNPSARRSLAERFFAFTHRSSRPEARVRKLYPSFDDQQVAAFLRTLGDDVDGGLTTKETEYSNLEKDLQAWTATHKHLTVPSAQGPVTNWANTVANGIKRCWSQETTQLRFPLSHAPLPALRADFNHVRFLEMDSVAWSPAAETFLSGFSGLQSLKITRSGLEKLPAAVSQMHNLTELNLRTNKLQLDEASAAALGGLANLEVLVLTKNPLGKLPDFSAMPNLQELDLCATGIKGWPTGLKGLTALKKIDLRHNKLQEVPAEHLNPADDQFEAIVHINRHILLENNAFPADYWQKFERFWLQAEARKAEWAAGALEGAFRLKEGIGVIDRTRNLYAHLDVAGAKKFIMGLGDDTDAVLTRRSEAFAQLDTSLDAYKQSCALLSNAGQRKRALETATAIRQCWLDQTQTTLTLDYLGLVGISNKQSMLPDLSADFGHVRKLTLIGVEWSPAANTFLSGFSHLQHLSIGNSTLDKPPTMLSQMQTLTWLNLGSNQIELDAQAVATIAGLNRLTHLNLSHNPLKITPDVSAMSGLTTLNLSHAQISRWPLGLLNKTALTGVDLGSNLLTDVPEAHLNPPADQLAAVARINNVTLLTSNPGIPSSYVRKFEGYWRRLNTAHPELMTPVHPSAFDHDKSRAQRYHRLYPAKSINDCRKYLWGLEPGTVGTRLSQLEREFAVLNQQLDAWVFSGGGNRQGYIPANQLMLNAENRADRTTARDRIINCWRQETPQQTAFDGTSIGLELDLSGLNLPSLPDIDADFSHVGSVKLRDMHLSASPEGFLTRFRHVRWLDLSKNQLRVLPPAIGQMNGLTKLFLQHNEISLTVDTARILSERTTLRALWLSNNRQLGIVPDFSRIPDMRSVNLASTGISEFPVGLSAQPSLDTVNLSNNRIEQIPDFVFDAVPFQVNDVTNIRFNQLNNQSRARLVEYAGRLAAAGMFMSGRNNLIDTGLSMNMPNIRALLLDTMTRWTVGLPATEVATRRQQWQTVRDEQGSDGLFNTIDRLLSEPASHPDLQRRVWNLIDSITENTAQSEHLRREVLDRAGDPACCDRAAFTFTNLEVLTLAHKARSQARDEAQGKQLSALSKALFRLHEVDKIASADIAQREARIAASRTPEEARVFGPPRVPEEIEVRLFYRFRLKDRLQLPGQPERMGFARLADVSEAQLNAAYEKVIAQDNSPEEFQALVAREFWQEFITHKYRSQFETQRDPFQTRQATLDDAHSASELSFVDYKAQSMSLQAELAIKEAELITTLSRQELSEYAMQNSETAAVETE</sequence>
<reference evidence="9" key="1">
    <citation type="submission" date="2022-06" db="EMBL/GenBank/DDBJ databases">
        <title>De novo draft assembly of the Pseudomonas mercurotoleraris sp. nov., isolated from the plants rhizosphere.</title>
        <authorList>
            <person name="Robas M."/>
            <person name="Gonzalez D."/>
            <person name="Fernandez V.M."/>
            <person name="Luna L."/>
            <person name="Provanza A."/>
            <person name="Jimenez P.A."/>
        </authorList>
    </citation>
    <scope>NUCLEOTIDE SEQUENCE</scope>
    <source>
        <strain evidence="9">SAICEUPSM</strain>
    </source>
</reference>
<dbReference type="InterPro" id="IPR032675">
    <property type="entry name" value="LRR_dom_sf"/>
</dbReference>
<dbReference type="SUPFAM" id="SSF52058">
    <property type="entry name" value="L domain-like"/>
    <property type="match status" value="2"/>
</dbReference>
<evidence type="ECO:0000256" key="4">
    <source>
        <dbReference type="ARBA" id="ARBA00022737"/>
    </source>
</evidence>
<feature type="domain" description="NEL" evidence="8">
    <location>
        <begin position="1236"/>
        <end position="1549"/>
    </location>
</feature>
<evidence type="ECO:0000256" key="6">
    <source>
        <dbReference type="PROSITE-ProRule" id="PRU01398"/>
    </source>
</evidence>
<keyword evidence="6" id="KW-0833">Ubl conjugation pathway</keyword>
<evidence type="ECO:0000256" key="7">
    <source>
        <dbReference type="SAM" id="MobiDB-lite"/>
    </source>
</evidence>
<dbReference type="Gene3D" id="3.80.10.10">
    <property type="entry name" value="Ribonuclease Inhibitor"/>
    <property type="match status" value="3"/>
</dbReference>